<gene>
    <name evidence="9" type="ORF">EubceDRAFT1_0441</name>
</gene>
<dbReference type="OrthoDB" id="9812555at2"/>
<dbReference type="Pfam" id="PF02219">
    <property type="entry name" value="MTHFR"/>
    <property type="match status" value="1"/>
</dbReference>
<sequence>MKKLAAIMQDKTTVSFEVFPPKTEKGMAKLPDTLEHLYQFHPEYISCTYGAGGNNVGRNLEVVQMIREADQNTVPVTHLTCIGQTKESIRAQLQAYLDNGVEHVLALRGDIPFGWDGTNSAFRYATDLVTFIRREFGDKFEIAVSGSPEGHVECTSLASDIAHLKQKQDEGADYIITQLTYDMEQFKYWYDAIRKAGVTMPVDVGIMPVLKKEPVINQCLSRNACAIPRKLAEIFSHHWFDTDPEGNELPEVRAAFREEGMQYTVDQILEFISLGVNGIHLYAMNKWQDVTEILNRAGIRTVL</sequence>
<comment type="catalytic activity">
    <reaction evidence="7">
        <text>(6S)-5-methyl-5,6,7,8-tetrahydrofolate + NAD(+) = (6R)-5,10-methylene-5,6,7,8-tetrahydrofolate + NADH + H(+)</text>
        <dbReference type="Rhea" id="RHEA:19821"/>
        <dbReference type="ChEBI" id="CHEBI:15378"/>
        <dbReference type="ChEBI" id="CHEBI:15636"/>
        <dbReference type="ChEBI" id="CHEBI:18608"/>
        <dbReference type="ChEBI" id="CHEBI:57540"/>
        <dbReference type="ChEBI" id="CHEBI:57945"/>
        <dbReference type="EC" id="1.5.1.54"/>
    </reaction>
    <physiologicalReaction direction="right-to-left" evidence="7">
        <dbReference type="Rhea" id="RHEA:19823"/>
    </physiologicalReaction>
</comment>
<dbReference type="PANTHER" id="PTHR45754:SF3">
    <property type="entry name" value="METHYLENETETRAHYDROFOLATE REDUCTASE (NADPH)"/>
    <property type="match status" value="1"/>
</dbReference>
<dbReference type="PANTHER" id="PTHR45754">
    <property type="entry name" value="METHYLENETETRAHYDROFOLATE REDUCTASE"/>
    <property type="match status" value="1"/>
</dbReference>
<dbReference type="SUPFAM" id="SSF51730">
    <property type="entry name" value="FAD-linked oxidoreductase"/>
    <property type="match status" value="1"/>
</dbReference>
<dbReference type="CDD" id="cd00537">
    <property type="entry name" value="MTHFR"/>
    <property type="match status" value="1"/>
</dbReference>
<evidence type="ECO:0000256" key="8">
    <source>
        <dbReference type="RuleBase" id="RU003862"/>
    </source>
</evidence>
<evidence type="ECO:0000313" key="10">
    <source>
        <dbReference type="Proteomes" id="UP000005753"/>
    </source>
</evidence>
<dbReference type="GO" id="GO:0106312">
    <property type="term" value="F:methylenetetrahydrofolate reductase (NADH) activity"/>
    <property type="evidence" value="ECO:0007669"/>
    <property type="project" value="UniProtKB-EC"/>
</dbReference>
<organism evidence="9 10">
    <name type="scientific">Eubacterium cellulosolvens (strain ATCC 43171 / JCM 9499 / 6)</name>
    <name type="common">Cillobacterium cellulosolvens</name>
    <dbReference type="NCBI Taxonomy" id="633697"/>
    <lineage>
        <taxon>Bacteria</taxon>
        <taxon>Bacillati</taxon>
        <taxon>Bacillota</taxon>
        <taxon>Clostridia</taxon>
        <taxon>Eubacteriales</taxon>
        <taxon>Eubacteriaceae</taxon>
        <taxon>Eubacterium</taxon>
    </lineage>
</organism>
<dbReference type="Gene3D" id="3.20.20.220">
    <property type="match status" value="1"/>
</dbReference>
<accession>I5AR70</accession>
<dbReference type="eggNOG" id="COG0685">
    <property type="taxonomic scope" value="Bacteria"/>
</dbReference>
<dbReference type="HOGENOM" id="CLU_025841_0_2_9"/>
<evidence type="ECO:0000256" key="3">
    <source>
        <dbReference type="ARBA" id="ARBA00006743"/>
    </source>
</evidence>
<dbReference type="InterPro" id="IPR029041">
    <property type="entry name" value="FAD-linked_oxidoreductase-like"/>
</dbReference>
<comment type="similarity">
    <text evidence="3 8">Belongs to the methylenetetrahydrofolate reductase family.</text>
</comment>
<reference evidence="9 10" key="1">
    <citation type="submission" date="2010-08" db="EMBL/GenBank/DDBJ databases">
        <authorList>
            <consortium name="US DOE Joint Genome Institute (JGI-PGF)"/>
            <person name="Lucas S."/>
            <person name="Copeland A."/>
            <person name="Lapidus A."/>
            <person name="Cheng J.-F."/>
            <person name="Bruce D."/>
            <person name="Goodwin L."/>
            <person name="Pitluck S."/>
            <person name="Land M.L."/>
            <person name="Hauser L."/>
            <person name="Chang Y.-J."/>
            <person name="Anderson I.J."/>
            <person name="Johnson E."/>
            <person name="Mulhopadhyay B."/>
            <person name="Kyrpides N."/>
            <person name="Woyke T.J."/>
        </authorList>
    </citation>
    <scope>NUCLEOTIDE SEQUENCE [LARGE SCALE GENOMIC DNA]</scope>
    <source>
        <strain evidence="9 10">6</strain>
    </source>
</reference>
<evidence type="ECO:0000256" key="7">
    <source>
        <dbReference type="ARBA" id="ARBA00048628"/>
    </source>
</evidence>
<keyword evidence="6 8" id="KW-0560">Oxidoreductase</keyword>
<keyword evidence="5 8" id="KW-0274">FAD</keyword>
<name>I5AR70_EUBC6</name>
<keyword evidence="4 8" id="KW-0285">Flavoprotein</keyword>
<reference evidence="9 10" key="2">
    <citation type="submission" date="2012-02" db="EMBL/GenBank/DDBJ databases">
        <title>Improved High-Quality Draft sequence of Eubacterium cellulosolvens 6.</title>
        <authorList>
            <consortium name="US DOE Joint Genome Institute"/>
            <person name="Lucas S."/>
            <person name="Han J."/>
            <person name="Lapidus A."/>
            <person name="Cheng J.-F."/>
            <person name="Goodwin L."/>
            <person name="Pitluck S."/>
            <person name="Peters L."/>
            <person name="Mikhailova N."/>
            <person name="Gu W."/>
            <person name="Detter J.C."/>
            <person name="Han C."/>
            <person name="Tapia R."/>
            <person name="Land M."/>
            <person name="Hauser L."/>
            <person name="Kyrpides N."/>
            <person name="Ivanova N."/>
            <person name="Pagani I."/>
            <person name="Johnson E."/>
            <person name="Mukhopadhyay B."/>
            <person name="Anderson I."/>
            <person name="Woyke T."/>
        </authorList>
    </citation>
    <scope>NUCLEOTIDE SEQUENCE [LARGE SCALE GENOMIC DNA]</scope>
    <source>
        <strain evidence="9 10">6</strain>
    </source>
</reference>
<evidence type="ECO:0000256" key="6">
    <source>
        <dbReference type="ARBA" id="ARBA00023002"/>
    </source>
</evidence>
<dbReference type="GO" id="GO:0035999">
    <property type="term" value="P:tetrahydrofolate interconversion"/>
    <property type="evidence" value="ECO:0007669"/>
    <property type="project" value="UniProtKB-UniPathway"/>
</dbReference>
<evidence type="ECO:0000256" key="4">
    <source>
        <dbReference type="ARBA" id="ARBA00022630"/>
    </source>
</evidence>
<comment type="pathway">
    <text evidence="2 8">One-carbon metabolism; tetrahydrofolate interconversion.</text>
</comment>
<protein>
    <recommendedName>
        <fullName evidence="8">Methylenetetrahydrofolate reductase</fullName>
    </recommendedName>
</protein>
<evidence type="ECO:0000313" key="9">
    <source>
        <dbReference type="EMBL" id="EIM56293.1"/>
    </source>
</evidence>
<comment type="cofactor">
    <cofactor evidence="1 8">
        <name>FAD</name>
        <dbReference type="ChEBI" id="CHEBI:57692"/>
    </cofactor>
</comment>
<dbReference type="STRING" id="633697.EubceDRAFT1_0441"/>
<dbReference type="Proteomes" id="UP000005753">
    <property type="component" value="Chromosome"/>
</dbReference>
<evidence type="ECO:0000256" key="2">
    <source>
        <dbReference type="ARBA" id="ARBA00004777"/>
    </source>
</evidence>
<dbReference type="InterPro" id="IPR003171">
    <property type="entry name" value="Mehydrof_redctse-like"/>
</dbReference>
<dbReference type="AlphaFoldDB" id="I5AR70"/>
<dbReference type="GO" id="GO:0071949">
    <property type="term" value="F:FAD binding"/>
    <property type="evidence" value="ECO:0007669"/>
    <property type="project" value="TreeGrafter"/>
</dbReference>
<evidence type="ECO:0000256" key="5">
    <source>
        <dbReference type="ARBA" id="ARBA00022827"/>
    </source>
</evidence>
<keyword evidence="10" id="KW-1185">Reference proteome</keyword>
<evidence type="ECO:0000256" key="1">
    <source>
        <dbReference type="ARBA" id="ARBA00001974"/>
    </source>
</evidence>
<dbReference type="UniPathway" id="UPA00193"/>
<dbReference type="GO" id="GO:0005829">
    <property type="term" value="C:cytosol"/>
    <property type="evidence" value="ECO:0007669"/>
    <property type="project" value="TreeGrafter"/>
</dbReference>
<dbReference type="EMBL" id="CM001487">
    <property type="protein sequence ID" value="EIM56293.1"/>
    <property type="molecule type" value="Genomic_DNA"/>
</dbReference>
<dbReference type="GO" id="GO:0009086">
    <property type="term" value="P:methionine biosynthetic process"/>
    <property type="evidence" value="ECO:0007669"/>
    <property type="project" value="TreeGrafter"/>
</dbReference>
<proteinExistence type="inferred from homology"/>